<gene>
    <name evidence="2" type="ORF">COB11_08490</name>
</gene>
<comment type="caution">
    <text evidence="2">The sequence shown here is derived from an EMBL/GenBank/DDBJ whole genome shotgun (WGS) entry which is preliminary data.</text>
</comment>
<dbReference type="Gene3D" id="3.40.50.2000">
    <property type="entry name" value="Glycogen Phosphorylase B"/>
    <property type="match status" value="1"/>
</dbReference>
<dbReference type="GO" id="GO:0016757">
    <property type="term" value="F:glycosyltransferase activity"/>
    <property type="evidence" value="ECO:0007669"/>
    <property type="project" value="InterPro"/>
</dbReference>
<organism evidence="2 3">
    <name type="scientific">Aerophobetes bacterium</name>
    <dbReference type="NCBI Taxonomy" id="2030807"/>
    <lineage>
        <taxon>Bacteria</taxon>
        <taxon>Candidatus Aerophobota</taxon>
    </lineage>
</organism>
<evidence type="ECO:0000313" key="2">
    <source>
        <dbReference type="EMBL" id="PCI91356.1"/>
    </source>
</evidence>
<feature type="domain" description="Glycosyl transferase family 1" evidence="1">
    <location>
        <begin position="193"/>
        <end position="312"/>
    </location>
</feature>
<dbReference type="PANTHER" id="PTHR46656">
    <property type="entry name" value="PUTATIVE-RELATED"/>
    <property type="match status" value="1"/>
</dbReference>
<dbReference type="Proteomes" id="UP000217838">
    <property type="component" value="Unassembled WGS sequence"/>
</dbReference>
<evidence type="ECO:0000259" key="1">
    <source>
        <dbReference type="Pfam" id="PF00534"/>
    </source>
</evidence>
<protein>
    <recommendedName>
        <fullName evidence="1">Glycosyl transferase family 1 domain-containing protein</fullName>
    </recommendedName>
</protein>
<dbReference type="EMBL" id="NVUU01000136">
    <property type="protein sequence ID" value="PCI91356.1"/>
    <property type="molecule type" value="Genomic_DNA"/>
</dbReference>
<proteinExistence type="predicted"/>
<reference evidence="3" key="1">
    <citation type="submission" date="2017-08" db="EMBL/GenBank/DDBJ databases">
        <title>A dynamic microbial community with high functional redundancy inhabits the cold, oxic subseafloor aquifer.</title>
        <authorList>
            <person name="Tully B.J."/>
            <person name="Wheat C.G."/>
            <person name="Glazer B.T."/>
            <person name="Huber J.A."/>
        </authorList>
    </citation>
    <scope>NUCLEOTIDE SEQUENCE [LARGE SCALE GENOMIC DNA]</scope>
</reference>
<dbReference type="InterPro" id="IPR001296">
    <property type="entry name" value="Glyco_trans_1"/>
</dbReference>
<sequence length="421" mass="48465">MKTKKFALFVGFFIFCVLSYSGIKLYRKHIKLPYMTVLGFIDMSDGLGRQSLELIQALKDDVDVGFKPTRKTNLTDVPDSITRYLETANKRLGKIVIYEDVLYPISHTYFTKKFKDCPDSQIRFAYTMLESSKIPKRWALTLNKHFDAALVPDEFLIKVYKDSGVTIPIFVVPLGLNLDDFEAKPLKKKANIPFTFANFGTCISRKNHKDLILAFHKAFGDDPKVKLWINCKYSADNLFENLQNLVKELGIGNISLTNKCFSKEEYVDNFDMVDCYVNTTKSEGFSIQPREAMTLGIPCIVSDNTAQKTICRSGLVKSVPTSHTEPAYYEFFADISGDRYVPDFDKTVEALLDVYNNYEKYLIKSEKMKIWALQYKYTNLHSQYKTMVKPKKIKLGKENCIKEGIFTTDSEELYNKFKKIL</sequence>
<dbReference type="Pfam" id="PF00534">
    <property type="entry name" value="Glycos_transf_1"/>
    <property type="match status" value="1"/>
</dbReference>
<dbReference type="PANTHER" id="PTHR46656:SF3">
    <property type="entry name" value="PUTATIVE-RELATED"/>
    <property type="match status" value="1"/>
</dbReference>
<name>A0A2A4Y953_UNCAE</name>
<accession>A0A2A4Y953</accession>
<dbReference type="SUPFAM" id="SSF53756">
    <property type="entry name" value="UDP-Glycosyltransferase/glycogen phosphorylase"/>
    <property type="match status" value="1"/>
</dbReference>
<dbReference type="AlphaFoldDB" id="A0A2A4Y953"/>
<evidence type="ECO:0000313" key="3">
    <source>
        <dbReference type="Proteomes" id="UP000217838"/>
    </source>
</evidence>